<evidence type="ECO:0000259" key="8">
    <source>
        <dbReference type="PROSITE" id="PS51751"/>
    </source>
</evidence>
<comment type="caution">
    <text evidence="9">The sequence shown here is derived from an EMBL/GenBank/DDBJ whole genome shotgun (WGS) entry which is preliminary data.</text>
</comment>
<feature type="domain" description="EXPERA" evidence="8">
    <location>
        <begin position="10"/>
        <end position="151"/>
    </location>
</feature>
<protein>
    <recommendedName>
        <fullName evidence="7">Efficient mitochondria targeting-associated protein 19</fullName>
    </recommendedName>
</protein>
<dbReference type="Proteomes" id="UP000700596">
    <property type="component" value="Unassembled WGS sequence"/>
</dbReference>
<feature type="transmembrane region" description="Helical" evidence="7">
    <location>
        <begin position="65"/>
        <end position="86"/>
    </location>
</feature>
<dbReference type="InterPro" id="IPR051987">
    <property type="entry name" value="Sigma-2_receptor-like"/>
</dbReference>
<evidence type="ECO:0000256" key="2">
    <source>
        <dbReference type="ARBA" id="ARBA00009096"/>
    </source>
</evidence>
<dbReference type="AlphaFoldDB" id="A0A9P9DL75"/>
<evidence type="ECO:0000313" key="10">
    <source>
        <dbReference type="Proteomes" id="UP000700596"/>
    </source>
</evidence>
<feature type="transmembrane region" description="Helical" evidence="7">
    <location>
        <begin position="12"/>
        <end position="34"/>
    </location>
</feature>
<dbReference type="GO" id="GO:0005789">
    <property type="term" value="C:endoplasmic reticulum membrane"/>
    <property type="evidence" value="ECO:0007669"/>
    <property type="project" value="UniProtKB-SubCell"/>
</dbReference>
<keyword evidence="5 7" id="KW-1133">Transmembrane helix</keyword>
<organism evidence="9 10">
    <name type="scientific">Dendryphion nanum</name>
    <dbReference type="NCBI Taxonomy" id="256645"/>
    <lineage>
        <taxon>Eukaryota</taxon>
        <taxon>Fungi</taxon>
        <taxon>Dikarya</taxon>
        <taxon>Ascomycota</taxon>
        <taxon>Pezizomycotina</taxon>
        <taxon>Dothideomycetes</taxon>
        <taxon>Pleosporomycetidae</taxon>
        <taxon>Pleosporales</taxon>
        <taxon>Torulaceae</taxon>
        <taxon>Dendryphion</taxon>
    </lineage>
</organism>
<reference evidence="9" key="1">
    <citation type="journal article" date="2021" name="Nat. Commun.">
        <title>Genetic determinants of endophytism in the Arabidopsis root mycobiome.</title>
        <authorList>
            <person name="Mesny F."/>
            <person name="Miyauchi S."/>
            <person name="Thiergart T."/>
            <person name="Pickel B."/>
            <person name="Atanasova L."/>
            <person name="Karlsson M."/>
            <person name="Huettel B."/>
            <person name="Barry K.W."/>
            <person name="Haridas S."/>
            <person name="Chen C."/>
            <person name="Bauer D."/>
            <person name="Andreopoulos W."/>
            <person name="Pangilinan J."/>
            <person name="LaButti K."/>
            <person name="Riley R."/>
            <person name="Lipzen A."/>
            <person name="Clum A."/>
            <person name="Drula E."/>
            <person name="Henrissat B."/>
            <person name="Kohler A."/>
            <person name="Grigoriev I.V."/>
            <person name="Martin F.M."/>
            <person name="Hacquard S."/>
        </authorList>
    </citation>
    <scope>NUCLEOTIDE SEQUENCE</scope>
    <source>
        <strain evidence="9">MPI-CAGE-CH-0243</strain>
    </source>
</reference>
<dbReference type="InterPro" id="IPR016964">
    <property type="entry name" value="Sigma2_recept"/>
</dbReference>
<dbReference type="PIRSF" id="PIRSF031032">
    <property type="entry name" value="TMP_97_prd"/>
    <property type="match status" value="1"/>
</dbReference>
<keyword evidence="10" id="KW-1185">Reference proteome</keyword>
<keyword evidence="3 7" id="KW-0812">Transmembrane</keyword>
<evidence type="ECO:0000256" key="1">
    <source>
        <dbReference type="ARBA" id="ARBA00004477"/>
    </source>
</evidence>
<keyword evidence="6 7" id="KW-0472">Membrane</keyword>
<evidence type="ECO:0000256" key="4">
    <source>
        <dbReference type="ARBA" id="ARBA00022824"/>
    </source>
</evidence>
<accession>A0A9P9DL75</accession>
<dbReference type="InterPro" id="IPR033118">
    <property type="entry name" value="EXPERA"/>
</dbReference>
<evidence type="ECO:0000256" key="6">
    <source>
        <dbReference type="ARBA" id="ARBA00023136"/>
    </source>
</evidence>
<comment type="similarity">
    <text evidence="2">Belongs to the TMEM97/sigma-2 receptor family.</text>
</comment>
<dbReference type="EMBL" id="JAGMWT010000010">
    <property type="protein sequence ID" value="KAH7120944.1"/>
    <property type="molecule type" value="Genomic_DNA"/>
</dbReference>
<dbReference type="Pfam" id="PF05241">
    <property type="entry name" value="EBP"/>
    <property type="match status" value="1"/>
</dbReference>
<keyword evidence="4 7" id="KW-0256">Endoplasmic reticulum</keyword>
<evidence type="ECO:0000256" key="5">
    <source>
        <dbReference type="ARBA" id="ARBA00022989"/>
    </source>
</evidence>
<dbReference type="OrthoDB" id="433124at2759"/>
<dbReference type="PANTHER" id="PTHR31204">
    <property type="entry name" value="SIGMA INTRACELLULAR RECEPTOR 2"/>
    <property type="match status" value="1"/>
</dbReference>
<evidence type="ECO:0000256" key="3">
    <source>
        <dbReference type="ARBA" id="ARBA00022692"/>
    </source>
</evidence>
<evidence type="ECO:0000313" key="9">
    <source>
        <dbReference type="EMBL" id="KAH7120944.1"/>
    </source>
</evidence>
<feature type="transmembrane region" description="Helical" evidence="7">
    <location>
        <begin position="98"/>
        <end position="123"/>
    </location>
</feature>
<proteinExistence type="inferred from homology"/>
<dbReference type="PANTHER" id="PTHR31204:SF1">
    <property type="entry name" value="SIGMA INTRACELLULAR RECEPTOR 2"/>
    <property type="match status" value="1"/>
</dbReference>
<evidence type="ECO:0000256" key="7">
    <source>
        <dbReference type="PIRNR" id="PIRNR031032"/>
    </source>
</evidence>
<name>A0A9P9DL75_9PLEO</name>
<dbReference type="PROSITE" id="PS51751">
    <property type="entry name" value="EXPERA"/>
    <property type="match status" value="1"/>
</dbReference>
<feature type="transmembrane region" description="Helical" evidence="7">
    <location>
        <begin position="135"/>
        <end position="156"/>
    </location>
</feature>
<sequence length="176" mass="20105">MANSILSRKKDLIYLIFFITHVPVMLAFDLTHYYPAAIKPTWMDSVRTWYVATHGDRFFKPNPPAWFPLYTLLELTLHIPLTLWIIPQLISSRPSPRLPLALFFFSLEVSITTVTCMAEMLSWEELTPQQRGLQGLGGMYGGYLALAVFMGVDAWARLDQVICRAKGVEPITKKKL</sequence>
<comment type="subcellular location">
    <subcellularLocation>
        <location evidence="1">Endoplasmic reticulum membrane</location>
        <topology evidence="1">Multi-pass membrane protein</topology>
    </subcellularLocation>
</comment>
<gene>
    <name evidence="9" type="ORF">B0J11DRAFT_532983</name>
</gene>